<keyword evidence="4" id="KW-0378">Hydrolase</keyword>
<dbReference type="PANTHER" id="PTHR13723:SF281">
    <property type="entry name" value="PAPILIN"/>
    <property type="match status" value="1"/>
</dbReference>
<dbReference type="PANTHER" id="PTHR13723">
    <property type="entry name" value="ADAMTS A DISINTEGRIN AND METALLOPROTEASE WITH THROMBOSPONDIN MOTIFS PROTEASE"/>
    <property type="match status" value="1"/>
</dbReference>
<sequence>MFIQFSLLLLHHCSKSRSNVASCLRREDSPSYLYMSDWLAKRSQHDLPGLMFSLDQQCQFVLKVPSTRFCGHMLPECRQLYCQEGENAACLPMEAAWAEGSSCGENKWCIQGQCVPNSQKPVRVNGNWGPWGPWSLCSRTCGGGVRFSERECNNPEPQHGGDFCHGTRTRMRSCAIQPCEKHLDIRQQLCDRIGQHYGTHLVAYVPKLGEATACALTCLDNGQAIHHGISIPDGTPCYAQRDDICIKGVCWETGCDGVLGSTQRFDRCRVCGGDNSTCVEVSGVFTGDSTNSIGMHPRGLITAVRIPRGVTNAFVRKRSPRTTPFSSDSYDDFMLLIFEELKTQIRRGETREPFSGAELYYSGSRSAEEVVSITGRLQKDVNIVIRVENSQTTRPLPPIEYHYFVDKDQRHNPLFFIAEEEARLAAMRSTLRTGRSNNSPTVQPNPFSPIQPSSGNSGGSGGGRDPKLADTERQRPTVHFVWRISELPTGCSTCTGNSTSYAECYPLVNDDTTRRYFSEHDFYRPVAEYLCSAMPRPPPVVRRCADYCGVRWSAKPITSTSTEAGGVTSSNGCSVRCGDGVQSAMYVCEEFVVPAEQKDKTKGLWRAAQLGERACMRAGLGPTPTQPATIRCQGTCEPVYWITSNWSECSANCAIGERHRYLHCQQNNGHEWQIQECFSQGDLTHTGDSTPSGSISHQQAIQILFKHVEQGQLNINVGKQLGYQQSESCISLSDCHNQIQWITTPWSECQLLTDSMQVLCRSVDYNDAYTKPSSAHLIAIRTRHVYCQLNLPTVHSSLGQYMEVTNEATATATSVRPPWRMKMEFCRKATHLLPAFPTEPVNRESCERPFCYRWGQAKISECSTTCGPGFKTATVPCERVTLDLRSISTTSLDPQNHHQQRFSPPAHWVEQVSLNECHSQLGYNPRIFLSADNQSLHVETIERPFDEQQGTELKGISLDKLIQVNCFNKPCITSIVAWHTSGWSQCSVTCGTGVRRRQVFCMLETHGRSLGGTYQSNADNHISSGSRLSAELTDSQRCLDASLPKPPDEEPCDGGPCPQWLPEAWSQCEGTCEFGIQHRHIRCVLDTSLSKSTEAYSSTSDNDRAHVLLFPSSQSRQRVRRNRATQLAEVEPERCQAVGDIPITKRICLLPGGCPFWHKGEWSSCSVECGVGRRVRSVKCQFPNGSSIYVPKHPESVIGLNDYSHHSVDNYDRFTMETITHLVESRSNQLTCPSPRPLQEITCKTRPCTGTRPFWWPVMVSECDSHTCAVGRRTRVIRCLTATLGPIEDSACRQLVRPTDWTPCVPLSCMRFEWRGDPWSQCPRGCGARSQYRRVRCVDSFGEEYSNSLCPSHLKPQNWQTCLDRCAITQSNSASPRSCAEIRIRFPSAKDGTFQILIGHAHIAIYCADMESVTPKEYIVLRRINYAQTGGFLQPPSTSHWCPPITGLDSSNPKELHQTVAPLLDTANLTKHEFVFKREVSAVNCPTCPFVSNLASVTYYQKIRLNLNQLKVEIEDTRFAYTVGTSNVPYGTAKDCFGSQICPQGRFQIDLRETGFRVSVKTHWEKSREDSAAHIYRSENGKLVNGHCGGRCSGCWPRPDLLLEVSKDEIR</sequence>
<dbReference type="Gene3D" id="3.40.1620.60">
    <property type="match status" value="1"/>
</dbReference>
<keyword evidence="12" id="KW-1185">Reference proteome</keyword>
<accession>A0A8S9Z0K3</accession>
<evidence type="ECO:0000256" key="2">
    <source>
        <dbReference type="ARBA" id="ARBA00022525"/>
    </source>
</evidence>
<dbReference type="SMART" id="SM00209">
    <property type="entry name" value="TSP1"/>
    <property type="match status" value="5"/>
</dbReference>
<dbReference type="Pfam" id="PF19030">
    <property type="entry name" value="TSP1_ADAMTS"/>
    <property type="match status" value="4"/>
</dbReference>
<dbReference type="GO" id="GO:0004222">
    <property type="term" value="F:metalloendopeptidase activity"/>
    <property type="evidence" value="ECO:0007669"/>
    <property type="project" value="InterPro"/>
</dbReference>
<feature type="compositionally biased region" description="Polar residues" evidence="9">
    <location>
        <begin position="433"/>
        <end position="452"/>
    </location>
</feature>
<dbReference type="InterPro" id="IPR041645">
    <property type="entry name" value="ADAMTS_CR_2"/>
</dbReference>
<keyword evidence="7" id="KW-0325">Glycoprotein</keyword>
<evidence type="ECO:0000256" key="6">
    <source>
        <dbReference type="ARBA" id="ARBA00023157"/>
    </source>
</evidence>
<gene>
    <name evidence="11" type="ORF">EG68_04640</name>
</gene>
<reference evidence="11" key="1">
    <citation type="submission" date="2019-07" db="EMBL/GenBank/DDBJ databases">
        <title>Annotation for the trematode Paragonimus miyazaki's.</title>
        <authorList>
            <person name="Choi Y.-J."/>
        </authorList>
    </citation>
    <scope>NUCLEOTIDE SEQUENCE</scope>
    <source>
        <strain evidence="11">Japan</strain>
    </source>
</reference>
<keyword evidence="3" id="KW-0479">Metal-binding</keyword>
<dbReference type="PROSITE" id="PS50092">
    <property type="entry name" value="TSP1"/>
    <property type="match status" value="4"/>
</dbReference>
<evidence type="ECO:0000256" key="9">
    <source>
        <dbReference type="SAM" id="MobiDB-lite"/>
    </source>
</evidence>
<organism evidence="11 12">
    <name type="scientific">Paragonimus skrjabini miyazakii</name>
    <dbReference type="NCBI Taxonomy" id="59628"/>
    <lineage>
        <taxon>Eukaryota</taxon>
        <taxon>Metazoa</taxon>
        <taxon>Spiralia</taxon>
        <taxon>Lophotrochozoa</taxon>
        <taxon>Platyhelminthes</taxon>
        <taxon>Trematoda</taxon>
        <taxon>Digenea</taxon>
        <taxon>Plagiorchiida</taxon>
        <taxon>Troglotremata</taxon>
        <taxon>Troglotrematidae</taxon>
        <taxon>Paragonimus</taxon>
    </lineage>
</organism>
<feature type="region of interest" description="Disordered" evidence="9">
    <location>
        <begin position="433"/>
        <end position="472"/>
    </location>
</feature>
<dbReference type="GO" id="GO:0005576">
    <property type="term" value="C:extracellular region"/>
    <property type="evidence" value="ECO:0007669"/>
    <property type="project" value="UniProtKB-SubCell"/>
</dbReference>
<dbReference type="EMBL" id="JTDE01001401">
    <property type="protein sequence ID" value="KAF7259036.1"/>
    <property type="molecule type" value="Genomic_DNA"/>
</dbReference>
<keyword evidence="5" id="KW-0862">Zinc</keyword>
<dbReference type="PRINTS" id="PR01857">
    <property type="entry name" value="ADAMTSFAMILY"/>
</dbReference>
<dbReference type="InterPro" id="IPR045371">
    <property type="entry name" value="ADAMTS_CR_3"/>
</dbReference>
<feature type="disulfide bond" evidence="8">
    <location>
        <begin position="137"/>
        <end position="174"/>
    </location>
</feature>
<comment type="caution">
    <text evidence="11">The sequence shown here is derived from an EMBL/GenBank/DDBJ whole genome shotgun (WGS) entry which is preliminary data.</text>
</comment>
<feature type="disulfide bond" evidence="8">
    <location>
        <begin position="70"/>
        <end position="90"/>
    </location>
</feature>
<evidence type="ECO:0000256" key="7">
    <source>
        <dbReference type="ARBA" id="ARBA00023180"/>
    </source>
</evidence>
<dbReference type="GO" id="GO:0030198">
    <property type="term" value="P:extracellular matrix organization"/>
    <property type="evidence" value="ECO:0007669"/>
    <property type="project" value="InterPro"/>
</dbReference>
<dbReference type="Pfam" id="PF05986">
    <property type="entry name" value="ADAMTS_spacer1"/>
    <property type="match status" value="1"/>
</dbReference>
<dbReference type="FunFam" id="2.20.100.10:FF:000006">
    <property type="entry name" value="A disintegrin and metalloproteinase with thrombospondin motifs 1"/>
    <property type="match status" value="1"/>
</dbReference>
<proteinExistence type="predicted"/>
<dbReference type="OrthoDB" id="5948003at2759"/>
<dbReference type="InterPro" id="IPR013273">
    <property type="entry name" value="ADAMTS/ADAMTS-like"/>
</dbReference>
<feature type="domain" description="GON" evidence="10">
    <location>
        <begin position="1375"/>
        <end position="1608"/>
    </location>
</feature>
<dbReference type="InterPro" id="IPR012314">
    <property type="entry name" value="Pept_M12B_GON-ADAMTSs"/>
</dbReference>
<feature type="disulfide bond" evidence="8">
    <location>
        <begin position="58"/>
        <end position="82"/>
    </location>
</feature>
<dbReference type="Pfam" id="PF17771">
    <property type="entry name" value="ADAMTS_CR_2"/>
    <property type="match status" value="1"/>
</dbReference>
<evidence type="ECO:0000256" key="3">
    <source>
        <dbReference type="ARBA" id="ARBA00022723"/>
    </source>
</evidence>
<dbReference type="Pfam" id="PF08685">
    <property type="entry name" value="GON"/>
    <property type="match status" value="2"/>
</dbReference>
<keyword evidence="6 8" id="KW-1015">Disulfide bond</keyword>
<dbReference type="InterPro" id="IPR000884">
    <property type="entry name" value="TSP1_rpt"/>
</dbReference>
<dbReference type="Pfam" id="PF00090">
    <property type="entry name" value="TSP_1"/>
    <property type="match status" value="2"/>
</dbReference>
<evidence type="ECO:0000259" key="10">
    <source>
        <dbReference type="PROSITE" id="PS51046"/>
    </source>
</evidence>
<dbReference type="SUPFAM" id="SSF82895">
    <property type="entry name" value="TSP-1 type 1 repeat"/>
    <property type="match status" value="6"/>
</dbReference>
<comment type="subcellular location">
    <subcellularLocation>
        <location evidence="1">Secreted</location>
    </subcellularLocation>
</comment>
<dbReference type="Gene3D" id="2.60.120.830">
    <property type="match status" value="1"/>
</dbReference>
<evidence type="ECO:0000256" key="4">
    <source>
        <dbReference type="ARBA" id="ARBA00022801"/>
    </source>
</evidence>
<dbReference type="InterPro" id="IPR050439">
    <property type="entry name" value="ADAMTS_ADAMTS-like"/>
</dbReference>
<dbReference type="GO" id="GO:0008270">
    <property type="term" value="F:zinc ion binding"/>
    <property type="evidence" value="ECO:0007669"/>
    <property type="project" value="InterPro"/>
</dbReference>
<dbReference type="Gene3D" id="2.20.100.10">
    <property type="entry name" value="Thrombospondin type-1 (TSP1) repeat"/>
    <property type="match status" value="3"/>
</dbReference>
<dbReference type="InterPro" id="IPR036383">
    <property type="entry name" value="TSP1_rpt_sf"/>
</dbReference>
<feature type="disulfide bond" evidence="8">
    <location>
        <begin position="152"/>
        <end position="164"/>
    </location>
</feature>
<evidence type="ECO:0000256" key="8">
    <source>
        <dbReference type="PIRSR" id="PIRSR613273-3"/>
    </source>
</evidence>
<name>A0A8S9Z0K3_9TREM</name>
<protein>
    <recommendedName>
        <fullName evidence="10">GON domain-containing protein</fullName>
    </recommendedName>
</protein>
<dbReference type="Pfam" id="PF19236">
    <property type="entry name" value="ADAMTS_CR_3"/>
    <property type="match status" value="1"/>
</dbReference>
<evidence type="ECO:0000313" key="12">
    <source>
        <dbReference type="Proteomes" id="UP000822476"/>
    </source>
</evidence>
<dbReference type="InterPro" id="IPR010294">
    <property type="entry name" value="ADAMTS_spacer1"/>
</dbReference>
<evidence type="ECO:0000256" key="5">
    <source>
        <dbReference type="ARBA" id="ARBA00022833"/>
    </source>
</evidence>
<evidence type="ECO:0000313" key="11">
    <source>
        <dbReference type="EMBL" id="KAF7259036.1"/>
    </source>
</evidence>
<dbReference type="PROSITE" id="PS51046">
    <property type="entry name" value="GON"/>
    <property type="match status" value="1"/>
</dbReference>
<evidence type="ECO:0000256" key="1">
    <source>
        <dbReference type="ARBA" id="ARBA00004613"/>
    </source>
</evidence>
<dbReference type="Proteomes" id="UP000822476">
    <property type="component" value="Unassembled WGS sequence"/>
</dbReference>
<feature type="disulfide bond" evidence="8">
    <location>
        <begin position="141"/>
        <end position="179"/>
    </location>
</feature>
<feature type="disulfide bond" evidence="8">
    <location>
        <begin position="103"/>
        <end position="114"/>
    </location>
</feature>
<feature type="disulfide bond" evidence="8">
    <location>
        <begin position="77"/>
        <end position="109"/>
    </location>
</feature>
<keyword evidence="2" id="KW-0964">Secreted</keyword>